<accession>A0A0S2K4H7</accession>
<dbReference type="InterPro" id="IPR018642">
    <property type="entry name" value="DUF2066"/>
</dbReference>
<keyword evidence="3" id="KW-1185">Reference proteome</keyword>
<dbReference type="OrthoDB" id="6195299at2"/>
<dbReference type="Proteomes" id="UP000061457">
    <property type="component" value="Chromosome I"/>
</dbReference>
<sequence>MILRLLFLCCLISPSLVKAIEVLDLYESTLYIKDKTRASRVDASQAALTNVIKKLTGKSEASSHPLIRQAMRSISDYMLKYEYLETRDGELQIKVKFEAQKVEELVQDANLPLWGNRRPKIAIWLAIEDGFRRDFVTQESYPQLERLIYDTAQDWGVPVVVPLMDLEDRSKVGIAEVWGNFSEPVEIASMRYQAERVITARMFKPEASDFWQLEWRYTDAELFESNQLVGDKQQVLIQMVNNFSDALVKQFAIDPNKTYASASSVLTVDKLSDFVTIEQARRQLISISTVVEVDVIERTNDAVKFLVEHTSDVTDLVKAIKLEQSFTPFVDPRAFYQLEDSHNLKYSWVGE</sequence>
<feature type="signal peptide" evidence="1">
    <location>
        <begin position="1"/>
        <end position="19"/>
    </location>
</feature>
<dbReference type="PATRIC" id="fig|161398.10.peg.2404"/>
<evidence type="ECO:0008006" key="4">
    <source>
        <dbReference type="Google" id="ProtNLM"/>
    </source>
</evidence>
<proteinExistence type="predicted"/>
<dbReference type="AlphaFoldDB" id="A0A0S2K4H7"/>
<organism evidence="2 3">
    <name type="scientific">Pseudoalteromonas phenolica</name>
    <dbReference type="NCBI Taxonomy" id="161398"/>
    <lineage>
        <taxon>Bacteria</taxon>
        <taxon>Pseudomonadati</taxon>
        <taxon>Pseudomonadota</taxon>
        <taxon>Gammaproteobacteria</taxon>
        <taxon>Alteromonadales</taxon>
        <taxon>Pseudoalteromonadaceae</taxon>
        <taxon>Pseudoalteromonas</taxon>
    </lineage>
</organism>
<dbReference type="Pfam" id="PF09839">
    <property type="entry name" value="DUF2066"/>
    <property type="match status" value="1"/>
</dbReference>
<dbReference type="RefSeq" id="WP_058030552.1">
    <property type="nucleotide sequence ID" value="NZ_CP013187.1"/>
</dbReference>
<dbReference type="EMBL" id="CP013187">
    <property type="protein sequence ID" value="ALO42850.1"/>
    <property type="molecule type" value="Genomic_DNA"/>
</dbReference>
<evidence type="ECO:0000256" key="1">
    <source>
        <dbReference type="SAM" id="SignalP"/>
    </source>
</evidence>
<dbReference type="KEGG" id="pphe:PP2015_2357"/>
<gene>
    <name evidence="2" type="ORF">PP2015_2357</name>
</gene>
<name>A0A0S2K4H7_9GAMM</name>
<feature type="chain" id="PRO_5006601028" description="DUF2066 domain-containing protein" evidence="1">
    <location>
        <begin position="20"/>
        <end position="351"/>
    </location>
</feature>
<evidence type="ECO:0000313" key="3">
    <source>
        <dbReference type="Proteomes" id="UP000061457"/>
    </source>
</evidence>
<evidence type="ECO:0000313" key="2">
    <source>
        <dbReference type="EMBL" id="ALO42850.1"/>
    </source>
</evidence>
<dbReference type="STRING" id="161398.PP2015_2357"/>
<reference evidence="2 3" key="1">
    <citation type="submission" date="2015-11" db="EMBL/GenBank/DDBJ databases">
        <authorList>
            <person name="Zhang Y."/>
            <person name="Guo Z."/>
        </authorList>
    </citation>
    <scope>NUCLEOTIDE SEQUENCE [LARGE SCALE GENOMIC DNA]</scope>
    <source>
        <strain evidence="2 3">KCTC 12086</strain>
    </source>
</reference>
<protein>
    <recommendedName>
        <fullName evidence="4">DUF2066 domain-containing protein</fullName>
    </recommendedName>
</protein>
<keyword evidence="1" id="KW-0732">Signal</keyword>